<feature type="domain" description="Fido" evidence="3">
    <location>
        <begin position="123"/>
        <end position="272"/>
    </location>
</feature>
<name>A0A2X2CZC7_PSELU</name>
<organism evidence="4 5">
    <name type="scientific">Pseudomonas luteola</name>
    <dbReference type="NCBI Taxonomy" id="47886"/>
    <lineage>
        <taxon>Bacteria</taxon>
        <taxon>Pseudomonadati</taxon>
        <taxon>Pseudomonadota</taxon>
        <taxon>Gammaproteobacteria</taxon>
        <taxon>Pseudomonadales</taxon>
        <taxon>Pseudomonadaceae</taxon>
        <taxon>Pseudomonas</taxon>
    </lineage>
</organism>
<dbReference type="InterPro" id="IPR003812">
    <property type="entry name" value="Fido"/>
</dbReference>
<dbReference type="Gene3D" id="1.10.3290.10">
    <property type="entry name" value="Fido-like domain"/>
    <property type="match status" value="1"/>
</dbReference>
<dbReference type="GO" id="GO:0005524">
    <property type="term" value="F:ATP binding"/>
    <property type="evidence" value="ECO:0007669"/>
    <property type="project" value="UniProtKB-KW"/>
</dbReference>
<gene>
    <name evidence="4" type="ORF">NCTC11842_01735</name>
</gene>
<protein>
    <submittedName>
        <fullName evidence="4">Fic family protein</fullName>
    </submittedName>
</protein>
<dbReference type="SUPFAM" id="SSF140931">
    <property type="entry name" value="Fic-like"/>
    <property type="match status" value="1"/>
</dbReference>
<keyword evidence="1" id="KW-0067">ATP-binding</keyword>
<dbReference type="PANTHER" id="PTHR13504:SF38">
    <property type="entry name" value="FIDO DOMAIN-CONTAINING PROTEIN"/>
    <property type="match status" value="1"/>
</dbReference>
<dbReference type="InterPro" id="IPR040198">
    <property type="entry name" value="Fido_containing"/>
</dbReference>
<dbReference type="PANTHER" id="PTHR13504">
    <property type="entry name" value="FIDO DOMAIN-CONTAINING PROTEIN DDB_G0283145"/>
    <property type="match status" value="1"/>
</dbReference>
<evidence type="ECO:0000259" key="3">
    <source>
        <dbReference type="PROSITE" id="PS51459"/>
    </source>
</evidence>
<evidence type="ECO:0000256" key="1">
    <source>
        <dbReference type="PIRSR" id="PIRSR640198-2"/>
    </source>
</evidence>
<feature type="binding site" evidence="1">
    <location>
        <begin position="218"/>
        <end position="225"/>
    </location>
    <ligand>
        <name>ATP</name>
        <dbReference type="ChEBI" id="CHEBI:30616"/>
    </ligand>
</feature>
<reference evidence="4 5" key="1">
    <citation type="submission" date="2018-06" db="EMBL/GenBank/DDBJ databases">
        <authorList>
            <consortium name="Pathogen Informatics"/>
            <person name="Doyle S."/>
        </authorList>
    </citation>
    <scope>NUCLEOTIDE SEQUENCE [LARGE SCALE GENOMIC DNA]</scope>
    <source>
        <strain evidence="4 5">NCTC11842</strain>
    </source>
</reference>
<evidence type="ECO:0000256" key="2">
    <source>
        <dbReference type="PIRSR" id="PIRSR640198-3"/>
    </source>
</evidence>
<feature type="site" description="Important for autoinhibition of adenylyltransferase activity" evidence="2">
    <location>
        <position position="77"/>
    </location>
</feature>
<dbReference type="Pfam" id="PF02661">
    <property type="entry name" value="Fic"/>
    <property type="match status" value="1"/>
</dbReference>
<sequence length="334" mass="38237">MRLSKAMSKQQIIEILKKSTDERSVARFNPSFLTPRQEMTSEEHARLRSLIPTPVGLRKRETFSFLVNLSYASSRLEGNTYSEIDTRTLLEDNIPSADNSAEETKMILNHKRAFDRLLKAESLDKSLILDLHRQLADSQGVDSAQHFLEPEYCGVIRTFDELYIGQTTYIPTVDYPGKKPTISDHLDTIVASANTISDPLEQSMYLFTRLPYLQAFRDCNKRTSRLAGNFPLIKSGDYPISFMGFAKSEYNKGMIAFYEFGSTDLFKDGFVEAYLHSALRFHPFDLATTIYLQSQDKAELLRGLREYVVENKGCEAVEKILSHHMTDETLEPRR</sequence>
<keyword evidence="1" id="KW-0547">Nucleotide-binding</keyword>
<dbReference type="PROSITE" id="PS51459">
    <property type="entry name" value="FIDO"/>
    <property type="match status" value="1"/>
</dbReference>
<dbReference type="InterPro" id="IPR036597">
    <property type="entry name" value="Fido-like_dom_sf"/>
</dbReference>
<evidence type="ECO:0000313" key="4">
    <source>
        <dbReference type="EMBL" id="SPZ05315.1"/>
    </source>
</evidence>
<proteinExistence type="predicted"/>
<dbReference type="Proteomes" id="UP000250443">
    <property type="component" value="Unassembled WGS sequence"/>
</dbReference>
<evidence type="ECO:0000313" key="5">
    <source>
        <dbReference type="Proteomes" id="UP000250443"/>
    </source>
</evidence>
<accession>A0A2X2CZC7</accession>
<dbReference type="EMBL" id="UAUF01000010">
    <property type="protein sequence ID" value="SPZ05315.1"/>
    <property type="molecule type" value="Genomic_DNA"/>
</dbReference>
<dbReference type="AlphaFoldDB" id="A0A2X2CZC7"/>